<dbReference type="PROSITE" id="PS50190">
    <property type="entry name" value="SEC7"/>
    <property type="match status" value="1"/>
</dbReference>
<feature type="compositionally biased region" description="Polar residues" evidence="1">
    <location>
        <begin position="501"/>
        <end position="510"/>
    </location>
</feature>
<reference evidence="3" key="1">
    <citation type="submission" date="2020-11" db="EMBL/GenBank/DDBJ databases">
        <authorList>
            <consortium name="DOE Joint Genome Institute"/>
            <person name="Ahrendt S."/>
            <person name="Riley R."/>
            <person name="Andreopoulos W."/>
            <person name="Labutti K."/>
            <person name="Pangilinan J."/>
            <person name="Ruiz-Duenas F.J."/>
            <person name="Barrasa J.M."/>
            <person name="Sanchez-Garcia M."/>
            <person name="Camarero S."/>
            <person name="Miyauchi S."/>
            <person name="Serrano A."/>
            <person name="Linde D."/>
            <person name="Babiker R."/>
            <person name="Drula E."/>
            <person name="Ayuso-Fernandez I."/>
            <person name="Pacheco R."/>
            <person name="Padilla G."/>
            <person name="Ferreira P."/>
            <person name="Barriuso J."/>
            <person name="Kellner H."/>
            <person name="Castanera R."/>
            <person name="Alfaro M."/>
            <person name="Ramirez L."/>
            <person name="Pisabarro A.G."/>
            <person name="Kuo A."/>
            <person name="Tritt A."/>
            <person name="Lipzen A."/>
            <person name="He G."/>
            <person name="Yan M."/>
            <person name="Ng V."/>
            <person name="Cullen D."/>
            <person name="Martin F."/>
            <person name="Rosso M.-N."/>
            <person name="Henrissat B."/>
            <person name="Hibbett D."/>
            <person name="Martinez A.T."/>
            <person name="Grigoriev I.V."/>
        </authorList>
    </citation>
    <scope>NUCLEOTIDE SEQUENCE</scope>
    <source>
        <strain evidence="3">AH 40177</strain>
    </source>
</reference>
<feature type="region of interest" description="Disordered" evidence="1">
    <location>
        <begin position="22"/>
        <end position="170"/>
    </location>
</feature>
<dbReference type="SUPFAM" id="SSF48425">
    <property type="entry name" value="Sec7 domain"/>
    <property type="match status" value="1"/>
</dbReference>
<feature type="compositionally biased region" description="Polar residues" evidence="1">
    <location>
        <begin position="189"/>
        <end position="201"/>
    </location>
</feature>
<evidence type="ECO:0000313" key="3">
    <source>
        <dbReference type="EMBL" id="KAF9070566.1"/>
    </source>
</evidence>
<keyword evidence="4" id="KW-1185">Reference proteome</keyword>
<feature type="compositionally biased region" description="Polar residues" evidence="1">
    <location>
        <begin position="601"/>
        <end position="620"/>
    </location>
</feature>
<evidence type="ECO:0000259" key="2">
    <source>
        <dbReference type="PROSITE" id="PS50190"/>
    </source>
</evidence>
<feature type="region of interest" description="Disordered" evidence="1">
    <location>
        <begin position="188"/>
        <end position="375"/>
    </location>
</feature>
<feature type="compositionally biased region" description="Pro residues" evidence="1">
    <location>
        <begin position="288"/>
        <end position="297"/>
    </location>
</feature>
<dbReference type="Gene3D" id="2.30.29.30">
    <property type="entry name" value="Pleckstrin-homology domain (PH domain)/Phosphotyrosine-binding domain (PTB)"/>
    <property type="match status" value="1"/>
</dbReference>
<dbReference type="Pfam" id="PF19057">
    <property type="entry name" value="PH_19"/>
    <property type="match status" value="1"/>
</dbReference>
<feature type="compositionally biased region" description="Low complexity" evidence="1">
    <location>
        <begin position="581"/>
        <end position="594"/>
    </location>
</feature>
<feature type="compositionally biased region" description="Basic residues" evidence="1">
    <location>
        <begin position="77"/>
        <end position="89"/>
    </location>
</feature>
<feature type="domain" description="SEC7" evidence="2">
    <location>
        <begin position="1083"/>
        <end position="1276"/>
    </location>
</feature>
<evidence type="ECO:0000313" key="4">
    <source>
        <dbReference type="Proteomes" id="UP000772434"/>
    </source>
</evidence>
<feature type="region of interest" description="Disordered" evidence="1">
    <location>
        <begin position="857"/>
        <end position="963"/>
    </location>
</feature>
<dbReference type="SUPFAM" id="SSF50729">
    <property type="entry name" value="PH domain-like"/>
    <property type="match status" value="1"/>
</dbReference>
<name>A0A9P5PQZ7_9AGAR</name>
<dbReference type="EMBL" id="JADNRY010000039">
    <property type="protein sequence ID" value="KAF9070566.1"/>
    <property type="molecule type" value="Genomic_DNA"/>
</dbReference>
<dbReference type="Gene3D" id="1.10.1000.11">
    <property type="entry name" value="Arf Nucleotide-binding Site Opener,domain 2"/>
    <property type="match status" value="1"/>
</dbReference>
<feature type="compositionally biased region" description="Basic residues" evidence="1">
    <location>
        <begin position="257"/>
        <end position="266"/>
    </location>
</feature>
<feature type="region of interest" description="Disordered" evidence="1">
    <location>
        <begin position="401"/>
        <end position="663"/>
    </location>
</feature>
<dbReference type="GO" id="GO:0005085">
    <property type="term" value="F:guanyl-nucleotide exchange factor activity"/>
    <property type="evidence" value="ECO:0007669"/>
    <property type="project" value="InterPro"/>
</dbReference>
<gene>
    <name evidence="3" type="ORF">BDP27DRAFT_1391929</name>
</gene>
<feature type="region of interest" description="Disordered" evidence="1">
    <location>
        <begin position="813"/>
        <end position="841"/>
    </location>
</feature>
<evidence type="ECO:0000256" key="1">
    <source>
        <dbReference type="SAM" id="MobiDB-lite"/>
    </source>
</evidence>
<dbReference type="InterPro" id="IPR035999">
    <property type="entry name" value="Sec7_dom_sf"/>
</dbReference>
<organism evidence="3 4">
    <name type="scientific">Rhodocollybia butyracea</name>
    <dbReference type="NCBI Taxonomy" id="206335"/>
    <lineage>
        <taxon>Eukaryota</taxon>
        <taxon>Fungi</taxon>
        <taxon>Dikarya</taxon>
        <taxon>Basidiomycota</taxon>
        <taxon>Agaricomycotina</taxon>
        <taxon>Agaricomycetes</taxon>
        <taxon>Agaricomycetidae</taxon>
        <taxon>Agaricales</taxon>
        <taxon>Marasmiineae</taxon>
        <taxon>Omphalotaceae</taxon>
        <taxon>Rhodocollybia</taxon>
    </lineage>
</organism>
<dbReference type="InterPro" id="IPR000904">
    <property type="entry name" value="Sec7_dom"/>
</dbReference>
<feature type="region of interest" description="Disordered" evidence="1">
    <location>
        <begin position="1515"/>
        <end position="1547"/>
    </location>
</feature>
<feature type="compositionally biased region" description="Polar residues" evidence="1">
    <location>
        <begin position="365"/>
        <end position="375"/>
    </location>
</feature>
<dbReference type="OrthoDB" id="430364at2759"/>
<feature type="compositionally biased region" description="Polar residues" evidence="1">
    <location>
        <begin position="630"/>
        <end position="642"/>
    </location>
</feature>
<feature type="compositionally biased region" description="Acidic residues" evidence="1">
    <location>
        <begin position="462"/>
        <end position="478"/>
    </location>
</feature>
<dbReference type="InterPro" id="IPR011993">
    <property type="entry name" value="PH-like_dom_sf"/>
</dbReference>
<proteinExistence type="predicted"/>
<dbReference type="InterPro" id="IPR023394">
    <property type="entry name" value="Sec7_C_sf"/>
</dbReference>
<feature type="compositionally biased region" description="Polar residues" evidence="1">
    <location>
        <begin position="143"/>
        <end position="154"/>
    </location>
</feature>
<feature type="compositionally biased region" description="Low complexity" evidence="1">
    <location>
        <begin position="929"/>
        <end position="963"/>
    </location>
</feature>
<dbReference type="SMART" id="SM00222">
    <property type="entry name" value="Sec7"/>
    <property type="match status" value="1"/>
</dbReference>
<dbReference type="Pfam" id="PF01369">
    <property type="entry name" value="Sec7"/>
    <property type="match status" value="1"/>
</dbReference>
<dbReference type="Gene3D" id="1.10.220.20">
    <property type="match status" value="1"/>
</dbReference>
<sequence>MEHELPSPSDQREQRMLAVAKLKRAASLPRLKDGRRPPMHNEAVSEGEKGTNPEEPDVDTPPPEEKESENEAAPVPTRKRRSRSRSRSRGSRDMKGKNRATGTPSPLIPGGDSSQDEASKPTIPPLLSPVPSFLQRSPLLRSPTPNSQDFQYPGTSPPTPLPSLEALQKGLFRSNSAGRMLAMHKLTGGTESYDPSLSPSPAFSPGKFKRNNTVSGGERNAARKLLMDTLGSRSRAAKDTDGSGNDDIQAPSPSPTPKRRRRRSRRGSSSANTGISDSEFTSTSPNTPIVPPTPLPPALDLFAELRARSATPSQMLSPRALSPMLSKPESPQPPLIFSDERPRRRSVVVEEDYEEVSRYPPLPTTPANLRLQNAPTSPSEIMDFATGVGVPMFLNHREASRNDVFPNSPFSPPLKEKTSQDDDEEEVVYNTDTSRDPYNSYEPEREISWIASPVPVRRSVPDDDDEDDEDVDYGDEDEVPYHPRPSSRRSSNEEAYDESPRVSSGSQNVIIESEPEVTPSYAPPSPLSVAALSPFIPLESDGSLSPQYPTRLSVSSRMQGELSPLSAEFGDLDDRPVVNDSSSSKRSGDSASTSAWEKVKSTFTRSNSVTGRRSRSNSIVTRERRDHTDSSVSRESGASINSPRGDLVFASQQTSTPVLSPSTSALSLAPQSISRVSPVPPATPDTFARYQNAKLFPFPGIHKLEEERNRVKGLNSAASTPDINAVFSVGEDARSPSRNQYEDRTLVQQASDPNMAGKYLMSPPLSSDTSSSPTFPEYFDIIPASSTPTNTSNSMKLPMNLPAVKQWMSKNKKIFSSSSQGSSPSLPTSPNENGLKKPSLSDLLRIKKDSELVSDWEELGSTETGTLTARPLPEYNSTPVTTPPRMMSPVSRSDVEKTPKAQRTLTSPASDEHVAFPPHEQSSSPPDPLSSTTPDPSSSLSDYPAPSTSASSSSLSSNYSAGATSRGVQGSIVLERLEENLARGSRSPMWAAVLESHRRKLILSSPVLQVVNSNTVKDRFLFLFSDILVIAKPVTEGENEGVDLPTPERTFTVKNVVSLQNIRFNADRAEATVNRNSTIGLPNRSPLLRSFIHQFSKDPDHAISSFFIKSGLTDDPMFLGQLLFRTSELDRATLGQYLSQRTSKVVLKSYVDSFGFQSLRVDLALRVFLLSLRIPSRPVNHHSALEYLLDAFASRWYESNARFVDYDKDLAIRLVRAIIQLNELLHGGIADSPGLTGPPRQNVPARDFVNAFRRYDARCLVFDSLLEDIYESIREERLSQARAISDTPDILITIKRPLPTRITYKVQSDPIIIRLPQTDPHLSIHLYGQDLVFDPPVLKFHRSSEASFRVMGTSLGSKTIIIRRSGPNALRYSGVPLGHNVNIERAFMRNTFQVAFLNHVGVKRRYMFSVDDPLIRHQWTVSLKKHVDDTTASSGNSMSSSTSSSRFYHAAELVAFKVLQETLIGKEASATASVFSDGGPYSPSPHSGTRGLRLGSAHVRSKSRSQVYFHSKAGKNELDIGGTNGLHSRGSSDGEPVPTNTQPDTPVWTGRDLEIQCLQNSSIALVLSYLQVGAPAHGLGPFS</sequence>
<feature type="compositionally biased region" description="Low complexity" evidence="1">
    <location>
        <begin position="816"/>
        <end position="830"/>
    </location>
</feature>
<dbReference type="PANTHER" id="PTHR10663">
    <property type="entry name" value="GUANYL-NUCLEOTIDE EXCHANGE FACTOR"/>
    <property type="match status" value="1"/>
</dbReference>
<feature type="compositionally biased region" description="Low complexity" evidence="1">
    <location>
        <begin position="651"/>
        <end position="663"/>
    </location>
</feature>
<accession>A0A9P5PQZ7</accession>
<dbReference type="Proteomes" id="UP000772434">
    <property type="component" value="Unassembled WGS sequence"/>
</dbReference>
<protein>
    <recommendedName>
        <fullName evidence="2">SEC7 domain-containing protein</fullName>
    </recommendedName>
</protein>
<feature type="region of interest" description="Disordered" evidence="1">
    <location>
        <begin position="1474"/>
        <end position="1496"/>
    </location>
</feature>
<dbReference type="GO" id="GO:0032012">
    <property type="term" value="P:regulation of ARF protein signal transduction"/>
    <property type="evidence" value="ECO:0007669"/>
    <property type="project" value="InterPro"/>
</dbReference>
<comment type="caution">
    <text evidence="3">The sequence shown here is derived from an EMBL/GenBank/DDBJ whole genome shotgun (WGS) entry which is preliminary data.</text>
</comment>
<feature type="compositionally biased region" description="Polar residues" evidence="1">
    <location>
        <begin position="542"/>
        <end position="558"/>
    </location>
</feature>
<feature type="compositionally biased region" description="Polar residues" evidence="1">
    <location>
        <begin position="271"/>
        <end position="280"/>
    </location>
</feature>